<protein>
    <submittedName>
        <fullName evidence="1">Uncharacterized protein</fullName>
    </submittedName>
</protein>
<evidence type="ECO:0000313" key="2">
    <source>
        <dbReference type="Proteomes" id="UP000748531"/>
    </source>
</evidence>
<dbReference type="AlphaFoldDB" id="A0A8J4SSN2"/>
<comment type="caution">
    <text evidence="1">The sequence shown here is derived from an EMBL/GenBank/DDBJ whole genome shotgun (WGS) entry which is preliminary data.</text>
</comment>
<gene>
    <name evidence="1" type="ORF">PHET_01219</name>
</gene>
<dbReference type="Proteomes" id="UP000748531">
    <property type="component" value="Unassembled WGS sequence"/>
</dbReference>
<reference evidence="1" key="1">
    <citation type="submission" date="2019-05" db="EMBL/GenBank/DDBJ databases">
        <title>Annotation for the trematode Paragonimus heterotremus.</title>
        <authorList>
            <person name="Choi Y.-J."/>
        </authorList>
    </citation>
    <scope>NUCLEOTIDE SEQUENCE</scope>
    <source>
        <strain evidence="1">LC</strain>
    </source>
</reference>
<dbReference type="OrthoDB" id="10292985at2759"/>
<proteinExistence type="predicted"/>
<sequence>MQRRTHISHSVVIVIMRLSQFVTSLARLLAISLTCIVIEAQQEEYKSDDLNKWTVLEPRKDLPAIHPMHYGKDKIHFKSISRVWYKPKRRRFYKCLSCQNCILDQVLPQQARTDCVECAIILSRSGPPLRVCNRSNHSICQTDRNARCCRSDFCNTSVSKLRKNHSTSTTTVLFSLIVYTFRVWF</sequence>
<organism evidence="1 2">
    <name type="scientific">Paragonimus heterotremus</name>
    <dbReference type="NCBI Taxonomy" id="100268"/>
    <lineage>
        <taxon>Eukaryota</taxon>
        <taxon>Metazoa</taxon>
        <taxon>Spiralia</taxon>
        <taxon>Lophotrochozoa</taxon>
        <taxon>Platyhelminthes</taxon>
        <taxon>Trematoda</taxon>
        <taxon>Digenea</taxon>
        <taxon>Plagiorchiida</taxon>
        <taxon>Troglotremata</taxon>
        <taxon>Troglotrematidae</taxon>
        <taxon>Paragonimus</taxon>
    </lineage>
</organism>
<name>A0A8J4SSN2_9TREM</name>
<accession>A0A8J4SSN2</accession>
<keyword evidence="2" id="KW-1185">Reference proteome</keyword>
<evidence type="ECO:0000313" key="1">
    <source>
        <dbReference type="EMBL" id="KAF5405303.1"/>
    </source>
</evidence>
<dbReference type="EMBL" id="LUCH01000379">
    <property type="protein sequence ID" value="KAF5405303.1"/>
    <property type="molecule type" value="Genomic_DNA"/>
</dbReference>